<accession>A0ABT3ZUZ5</accession>
<evidence type="ECO:0000313" key="1">
    <source>
        <dbReference type="EMBL" id="MCY1073121.1"/>
    </source>
</evidence>
<dbReference type="Proteomes" id="UP001207654">
    <property type="component" value="Unassembled WGS sequence"/>
</dbReference>
<dbReference type="RefSeq" id="WP_267532138.1">
    <property type="nucleotide sequence ID" value="NZ_JAPNKA010000001.1"/>
</dbReference>
<evidence type="ECO:0000313" key="2">
    <source>
        <dbReference type="Proteomes" id="UP001207654"/>
    </source>
</evidence>
<dbReference type="PROSITE" id="PS51257">
    <property type="entry name" value="PROKAR_LIPOPROTEIN"/>
    <property type="match status" value="1"/>
</dbReference>
<proteinExistence type="predicted"/>
<keyword evidence="2" id="KW-1185">Reference proteome</keyword>
<comment type="caution">
    <text evidence="1">The sequence shown here is derived from an EMBL/GenBank/DDBJ whole genome shotgun (WGS) entry which is preliminary data.</text>
</comment>
<evidence type="ECO:0008006" key="3">
    <source>
        <dbReference type="Google" id="ProtNLM"/>
    </source>
</evidence>
<reference evidence="1 2" key="1">
    <citation type="submission" date="2022-11" db="EMBL/GenBank/DDBJ databases">
        <title>Minimal conservation of predation-associated metabolite biosynthetic gene clusters underscores biosynthetic potential of Myxococcota including descriptions for ten novel species: Archangium lansinium sp. nov., Myxococcus landrumus sp. nov., Nannocystis bai.</title>
        <authorList>
            <person name="Ahearne A."/>
            <person name="Stevens C."/>
            <person name="Phillips K."/>
        </authorList>
    </citation>
    <scope>NUCLEOTIDE SEQUENCE [LARGE SCALE GENOMIC DNA]</scope>
    <source>
        <strain evidence="1 2">MIWBW</strain>
    </source>
</reference>
<organism evidence="1 2">
    <name type="scientific">Archangium lansingense</name>
    <dbReference type="NCBI Taxonomy" id="2995310"/>
    <lineage>
        <taxon>Bacteria</taxon>
        <taxon>Pseudomonadati</taxon>
        <taxon>Myxococcota</taxon>
        <taxon>Myxococcia</taxon>
        <taxon>Myxococcales</taxon>
        <taxon>Cystobacterineae</taxon>
        <taxon>Archangiaceae</taxon>
        <taxon>Archangium</taxon>
    </lineage>
</organism>
<sequence>MKKQLLSAVMLCTLGVAGCDPEPTGPGPDTGPKYNTADKISTYLEGKTLVMEGANIPSHPNGFSEDINYGAATQCYVKVTMSVAGGNYRVQSDMGTLRSTSTAGVQECDHAAKSGATDFTSTGVLIENVAEDGSCFDVTYTYPSFKQVGRGQVSQDGKTLKVELFFENQATGARCSNGGVGATGVTLNGAAFTGNAVQTYAIQ</sequence>
<gene>
    <name evidence="1" type="ORF">OV287_01365</name>
</gene>
<dbReference type="EMBL" id="JAPNKA010000001">
    <property type="protein sequence ID" value="MCY1073121.1"/>
    <property type="molecule type" value="Genomic_DNA"/>
</dbReference>
<name>A0ABT3ZUZ5_9BACT</name>
<protein>
    <recommendedName>
        <fullName evidence="3">Lipoprotein</fullName>
    </recommendedName>
</protein>